<sequence length="134" mass="15432">MKTYKTWEVIKMITEDKNKKFEATYGTDKLLIYANDDGFFKMQMNNVACTHQLDGNLQIRGEWTLIKQPVSFMEAIKAFSQGKTIKCRVPFTLVDDLIVYKPSKGVLFTELFDNGGAAITQTEILEGKWYIEED</sequence>
<evidence type="ECO:0000313" key="1">
    <source>
        <dbReference type="EMBL" id="ASN68328.1"/>
    </source>
</evidence>
<dbReference type="EMBL" id="MF417875">
    <property type="protein sequence ID" value="ASN68328.1"/>
    <property type="molecule type" value="Genomic_DNA"/>
</dbReference>
<reference evidence="1" key="1">
    <citation type="submission" date="2017-06" db="EMBL/GenBank/DDBJ databases">
        <title>Novel phages from South African skin metaviromes.</title>
        <authorList>
            <person name="van Zyl L.J."/>
            <person name="Abrahams Y."/>
            <person name="Stander E.A."/>
            <person name="Kirby B.M."/>
            <person name="Clavaud C."/>
            <person name="Farcet C."/>
            <person name="Breton L."/>
            <person name="Trindade M.I."/>
        </authorList>
    </citation>
    <scope>NUCLEOTIDE SEQUENCE</scope>
</reference>
<proteinExistence type="predicted"/>
<gene>
    <name evidence="1" type="ORF">10S11_66</name>
</gene>
<name>A0A2H4J7N9_9CAUD</name>
<organism evidence="1">
    <name type="scientific">uncultured Caudovirales phage</name>
    <dbReference type="NCBI Taxonomy" id="2100421"/>
    <lineage>
        <taxon>Viruses</taxon>
        <taxon>Duplodnaviria</taxon>
        <taxon>Heunggongvirae</taxon>
        <taxon>Uroviricota</taxon>
        <taxon>Caudoviricetes</taxon>
        <taxon>Peduoviridae</taxon>
        <taxon>Maltschvirus</taxon>
        <taxon>Maltschvirus maltsch</taxon>
    </lineage>
</organism>
<accession>A0A2H4J7N9</accession>
<protein>
    <submittedName>
        <fullName evidence="1">Uncharacterized protein</fullName>
    </submittedName>
</protein>